<evidence type="ECO:0000256" key="14">
    <source>
        <dbReference type="ARBA" id="ARBA00023157"/>
    </source>
</evidence>
<gene>
    <name evidence="18" type="ORF">AB205_0196510</name>
</gene>
<keyword evidence="6" id="KW-0740">Sodium/potassium transport</keyword>
<keyword evidence="16" id="KW-0739">Sodium transport</keyword>
<dbReference type="Gene3D" id="2.60.40.1660">
    <property type="entry name" value="Na, k-atpase alpha subunit"/>
    <property type="match status" value="2"/>
</dbReference>
<dbReference type="GO" id="GO:0006883">
    <property type="term" value="P:intracellular sodium ion homeostasis"/>
    <property type="evidence" value="ECO:0007669"/>
    <property type="project" value="TreeGrafter"/>
</dbReference>
<dbReference type="PROSITE" id="PS00391">
    <property type="entry name" value="ATPASE_NA_K_BETA_2"/>
    <property type="match status" value="1"/>
</dbReference>
<dbReference type="GO" id="GO:0030007">
    <property type="term" value="P:intracellular potassium ion homeostasis"/>
    <property type="evidence" value="ECO:0007669"/>
    <property type="project" value="TreeGrafter"/>
</dbReference>
<dbReference type="InterPro" id="IPR000402">
    <property type="entry name" value="Na/K_ATPase_sub_beta"/>
</dbReference>
<evidence type="ECO:0000256" key="10">
    <source>
        <dbReference type="ARBA" id="ARBA00022989"/>
    </source>
</evidence>
<organism evidence="18 19">
    <name type="scientific">Aquarana catesbeiana</name>
    <name type="common">American bullfrog</name>
    <name type="synonym">Rana catesbeiana</name>
    <dbReference type="NCBI Taxonomy" id="8400"/>
    <lineage>
        <taxon>Eukaryota</taxon>
        <taxon>Metazoa</taxon>
        <taxon>Chordata</taxon>
        <taxon>Craniata</taxon>
        <taxon>Vertebrata</taxon>
        <taxon>Euteleostomi</taxon>
        <taxon>Amphibia</taxon>
        <taxon>Batrachia</taxon>
        <taxon>Anura</taxon>
        <taxon>Neobatrachia</taxon>
        <taxon>Ranoidea</taxon>
        <taxon>Ranidae</taxon>
        <taxon>Aquarana</taxon>
    </lineage>
</organism>
<keyword evidence="13" id="KW-0472">Membrane</keyword>
<keyword evidence="9" id="KW-0735">Signal-anchor</keyword>
<evidence type="ECO:0000256" key="7">
    <source>
        <dbReference type="ARBA" id="ARBA00022692"/>
    </source>
</evidence>
<comment type="subcellular location">
    <subcellularLocation>
        <location evidence="1">Cell membrane</location>
        <topology evidence="1">Single-pass type II membrane protein</topology>
    </subcellularLocation>
    <subcellularLocation>
        <location evidence="17">Membrane</location>
    </subcellularLocation>
</comment>
<evidence type="ECO:0000256" key="9">
    <source>
        <dbReference type="ARBA" id="ARBA00022968"/>
    </source>
</evidence>
<keyword evidence="10" id="KW-1133">Transmembrane helix</keyword>
<keyword evidence="12 17" id="KW-0406">Ion transport</keyword>
<evidence type="ECO:0000256" key="3">
    <source>
        <dbReference type="ARBA" id="ARBA00022448"/>
    </source>
</evidence>
<dbReference type="NCBIfam" id="TIGR01107">
    <property type="entry name" value="Na_K_ATPase_bet"/>
    <property type="match status" value="1"/>
</dbReference>
<protein>
    <recommendedName>
        <fullName evidence="17">Sodium/potassium-transporting ATPase subunit beta</fullName>
    </recommendedName>
</protein>
<keyword evidence="5" id="KW-0633">Potassium transport</keyword>
<dbReference type="GO" id="GO:0036376">
    <property type="term" value="P:sodium ion export across plasma membrane"/>
    <property type="evidence" value="ECO:0007669"/>
    <property type="project" value="TreeGrafter"/>
</dbReference>
<evidence type="ECO:0000256" key="11">
    <source>
        <dbReference type="ARBA" id="ARBA00023053"/>
    </source>
</evidence>
<sequence>MAPAAINLFNEDPRQRLELLGLFSSMEPELAQGGGESRYLYNPGLTQVPRALKTEVTFSISDPKSYEEYVSSISKFLEKYNSSKQLDPEIFKDCSAKYTINDRKGEKKRKMTAQKNLLSGQLAKSAFNFPDKPTTYRDLGPITEDGGQKTSCRFDRSWLGNCSGLQDSTFGFKDGKPCVIIKMNRILGFKPKPPQNGTFPEIPGVPYNPYVIPIICAGKKEDDQPKILDVEYFGMAGIAGFPLNYYPYYGRLIQPYYLQPLIAVQFNVTMGTEVRIECKAFGENINYSDKDRFQGRFDIKFDIKS</sequence>
<dbReference type="InterPro" id="IPR038702">
    <property type="entry name" value="Na/K_ATPase_sub_beta_sf"/>
</dbReference>
<keyword evidence="14" id="KW-1015">Disulfide bond</keyword>
<evidence type="ECO:0000256" key="13">
    <source>
        <dbReference type="ARBA" id="ARBA00023136"/>
    </source>
</evidence>
<evidence type="ECO:0000256" key="5">
    <source>
        <dbReference type="ARBA" id="ARBA00022538"/>
    </source>
</evidence>
<accession>A0A2G9P276</accession>
<keyword evidence="3 17" id="KW-0813">Transport</keyword>
<evidence type="ECO:0000256" key="15">
    <source>
        <dbReference type="ARBA" id="ARBA00023180"/>
    </source>
</evidence>
<keyword evidence="15" id="KW-0325">Glycoprotein</keyword>
<evidence type="ECO:0000256" key="8">
    <source>
        <dbReference type="ARBA" id="ARBA00022958"/>
    </source>
</evidence>
<evidence type="ECO:0000256" key="6">
    <source>
        <dbReference type="ARBA" id="ARBA00022607"/>
    </source>
</evidence>
<dbReference type="GO" id="GO:1990573">
    <property type="term" value="P:potassium ion import across plasma membrane"/>
    <property type="evidence" value="ECO:0007669"/>
    <property type="project" value="TreeGrafter"/>
</dbReference>
<evidence type="ECO:0000256" key="4">
    <source>
        <dbReference type="ARBA" id="ARBA00022475"/>
    </source>
</evidence>
<dbReference type="Proteomes" id="UP000228934">
    <property type="component" value="Unassembled WGS sequence"/>
</dbReference>
<evidence type="ECO:0000313" key="18">
    <source>
        <dbReference type="EMBL" id="PIN97441.1"/>
    </source>
</evidence>
<comment type="function">
    <text evidence="17">This is the non-catalytic component of the active enzyme, which catalyzes the hydrolysis of ATP coupled with the exchange of Na(+) and K(+) ions across the plasma membrane.</text>
</comment>
<dbReference type="AlphaFoldDB" id="A0A2G9P276"/>
<evidence type="ECO:0000256" key="2">
    <source>
        <dbReference type="ARBA" id="ARBA00005876"/>
    </source>
</evidence>
<name>A0A2G9P276_AQUCT</name>
<dbReference type="PANTHER" id="PTHR11523:SF10">
    <property type="entry name" value="SODIUM_POTASSIUM-TRANSPORTING ATPASE SUBUNIT BETA-1"/>
    <property type="match status" value="1"/>
</dbReference>
<dbReference type="GO" id="GO:0001671">
    <property type="term" value="F:ATPase activator activity"/>
    <property type="evidence" value="ECO:0007669"/>
    <property type="project" value="TreeGrafter"/>
</dbReference>
<keyword evidence="8" id="KW-0630">Potassium</keyword>
<evidence type="ECO:0000256" key="1">
    <source>
        <dbReference type="ARBA" id="ARBA00004401"/>
    </source>
</evidence>
<keyword evidence="19" id="KW-1185">Reference proteome</keyword>
<evidence type="ECO:0000256" key="17">
    <source>
        <dbReference type="RuleBase" id="RU362099"/>
    </source>
</evidence>
<dbReference type="OrthoDB" id="5912413at2759"/>
<keyword evidence="4" id="KW-1003">Cell membrane</keyword>
<reference evidence="19" key="1">
    <citation type="journal article" date="2017" name="Nat. Commun.">
        <title>The North American bullfrog draft genome provides insight into hormonal regulation of long noncoding RNA.</title>
        <authorList>
            <person name="Hammond S.A."/>
            <person name="Warren R.L."/>
            <person name="Vandervalk B.P."/>
            <person name="Kucuk E."/>
            <person name="Khan H."/>
            <person name="Gibb E.A."/>
            <person name="Pandoh P."/>
            <person name="Kirk H."/>
            <person name="Zhao Y."/>
            <person name="Jones M."/>
            <person name="Mungall A.J."/>
            <person name="Coope R."/>
            <person name="Pleasance S."/>
            <person name="Moore R.A."/>
            <person name="Holt R.A."/>
            <person name="Round J.M."/>
            <person name="Ohora S."/>
            <person name="Walle B.V."/>
            <person name="Veldhoen N."/>
            <person name="Helbing C.C."/>
            <person name="Birol I."/>
        </authorList>
    </citation>
    <scope>NUCLEOTIDE SEQUENCE [LARGE SCALE GENOMIC DNA]</scope>
</reference>
<evidence type="ECO:0000256" key="16">
    <source>
        <dbReference type="ARBA" id="ARBA00023201"/>
    </source>
</evidence>
<keyword evidence="11" id="KW-0915">Sodium</keyword>
<evidence type="ECO:0000313" key="19">
    <source>
        <dbReference type="Proteomes" id="UP000228934"/>
    </source>
</evidence>
<dbReference type="GO" id="GO:0005890">
    <property type="term" value="C:sodium:potassium-exchanging ATPase complex"/>
    <property type="evidence" value="ECO:0007669"/>
    <property type="project" value="InterPro"/>
</dbReference>
<keyword evidence="7" id="KW-0812">Transmembrane</keyword>
<evidence type="ECO:0000256" key="12">
    <source>
        <dbReference type="ARBA" id="ARBA00023065"/>
    </source>
</evidence>
<dbReference type="PANTHER" id="PTHR11523">
    <property type="entry name" value="SODIUM/POTASSIUM-DEPENDENT ATPASE BETA SUBUNIT"/>
    <property type="match status" value="1"/>
</dbReference>
<dbReference type="Pfam" id="PF00287">
    <property type="entry name" value="Na_K-ATPase"/>
    <property type="match status" value="2"/>
</dbReference>
<proteinExistence type="inferred from homology"/>
<comment type="similarity">
    <text evidence="2 17">Belongs to the X(+)/potassium ATPases subunit beta family.</text>
</comment>
<dbReference type="EMBL" id="KV923030">
    <property type="protein sequence ID" value="PIN97441.1"/>
    <property type="molecule type" value="Genomic_DNA"/>
</dbReference>